<protein>
    <submittedName>
        <fullName evidence="2">Uncharacterized protein</fullName>
    </submittedName>
</protein>
<dbReference type="Proteomes" id="UP000824120">
    <property type="component" value="Chromosome 2"/>
</dbReference>
<sequence>MGYYTEQKIFGRNDFGDIMMKNKLYGRMYLSANMVRTTLGSVMIAITLWGWGMENNQRSLANDKRKHGN</sequence>
<evidence type="ECO:0000313" key="3">
    <source>
        <dbReference type="Proteomes" id="UP000824120"/>
    </source>
</evidence>
<comment type="caution">
    <text evidence="2">The sequence shown here is derived from an EMBL/GenBank/DDBJ whole genome shotgun (WGS) entry which is preliminary data.</text>
</comment>
<feature type="transmembrane region" description="Helical" evidence="1">
    <location>
        <begin position="29"/>
        <end position="51"/>
    </location>
</feature>
<proteinExistence type="predicted"/>
<reference evidence="2 3" key="1">
    <citation type="submission" date="2020-09" db="EMBL/GenBank/DDBJ databases">
        <title>De no assembly of potato wild relative species, Solanum commersonii.</title>
        <authorList>
            <person name="Cho K."/>
        </authorList>
    </citation>
    <scope>NUCLEOTIDE SEQUENCE [LARGE SCALE GENOMIC DNA]</scope>
    <source>
        <strain evidence="2">LZ3.2</strain>
        <tissue evidence="2">Leaf</tissue>
    </source>
</reference>
<accession>A0A9J6A679</accession>
<dbReference type="EMBL" id="JACXVP010000002">
    <property type="protein sequence ID" value="KAG5619880.1"/>
    <property type="molecule type" value="Genomic_DNA"/>
</dbReference>
<keyword evidence="1" id="KW-0472">Membrane</keyword>
<organism evidence="2 3">
    <name type="scientific">Solanum commersonii</name>
    <name type="common">Commerson's wild potato</name>
    <name type="synonym">Commerson's nightshade</name>
    <dbReference type="NCBI Taxonomy" id="4109"/>
    <lineage>
        <taxon>Eukaryota</taxon>
        <taxon>Viridiplantae</taxon>
        <taxon>Streptophyta</taxon>
        <taxon>Embryophyta</taxon>
        <taxon>Tracheophyta</taxon>
        <taxon>Spermatophyta</taxon>
        <taxon>Magnoliopsida</taxon>
        <taxon>eudicotyledons</taxon>
        <taxon>Gunneridae</taxon>
        <taxon>Pentapetalae</taxon>
        <taxon>asterids</taxon>
        <taxon>lamiids</taxon>
        <taxon>Solanales</taxon>
        <taxon>Solanaceae</taxon>
        <taxon>Solanoideae</taxon>
        <taxon>Solaneae</taxon>
        <taxon>Solanum</taxon>
    </lineage>
</organism>
<keyword evidence="1" id="KW-0812">Transmembrane</keyword>
<keyword evidence="1" id="KW-1133">Transmembrane helix</keyword>
<dbReference type="AlphaFoldDB" id="A0A9J6A679"/>
<gene>
    <name evidence="2" type="ORF">H5410_005098</name>
</gene>
<evidence type="ECO:0000256" key="1">
    <source>
        <dbReference type="SAM" id="Phobius"/>
    </source>
</evidence>
<evidence type="ECO:0000313" key="2">
    <source>
        <dbReference type="EMBL" id="KAG5619880.1"/>
    </source>
</evidence>
<keyword evidence="3" id="KW-1185">Reference proteome</keyword>
<name>A0A9J6A679_SOLCO</name>